<evidence type="ECO:0000313" key="3">
    <source>
        <dbReference type="RefSeq" id="XP_019702477.1"/>
    </source>
</evidence>
<keyword evidence="1" id="KW-0812">Transmembrane</keyword>
<dbReference type="RefSeq" id="XP_019702477.1">
    <property type="nucleotide sequence ID" value="XM_019846918.2"/>
</dbReference>
<dbReference type="SUPFAM" id="SSF52799">
    <property type="entry name" value="(Phosphotyrosine protein) phosphatases II"/>
    <property type="match status" value="1"/>
</dbReference>
<feature type="transmembrane region" description="Helical" evidence="1">
    <location>
        <begin position="6"/>
        <end position="21"/>
    </location>
</feature>
<feature type="transmembrane region" description="Helical" evidence="1">
    <location>
        <begin position="33"/>
        <end position="53"/>
    </location>
</feature>
<dbReference type="Gene3D" id="3.90.190.10">
    <property type="entry name" value="Protein tyrosine phosphatase superfamily"/>
    <property type="match status" value="1"/>
</dbReference>
<reference evidence="3" key="1">
    <citation type="submission" date="2025-08" db="UniProtKB">
        <authorList>
            <consortium name="RefSeq"/>
        </authorList>
    </citation>
    <scope>IDENTIFICATION</scope>
</reference>
<keyword evidence="1" id="KW-0472">Membrane</keyword>
<dbReference type="PANTHER" id="PTHR47216">
    <property type="match status" value="1"/>
</dbReference>
<evidence type="ECO:0000313" key="2">
    <source>
        <dbReference type="Proteomes" id="UP000504607"/>
    </source>
</evidence>
<keyword evidence="2" id="KW-1185">Reference proteome</keyword>
<keyword evidence="1" id="KW-1133">Transmembrane helix</keyword>
<name>A0A6J0PDV4_ELAGV</name>
<sequence>MGISVIMGLKATVSLLAFYFLKDSGVTMIHIPLLHASLVDYLVAIASLPAVNLPLLLGKSSDGSFPLWSMLIFGPFLASARIFVFLRRLKSREPAYSKISEGLYVGAWPFSSDHVPPGHGRSVCIMCALLVALGLAEDWKSAEKMIREKRPFIHLNAFHRRSLEEWSKHRISSKRQRESEVSSVILSDYSRE</sequence>
<feature type="transmembrane region" description="Helical" evidence="1">
    <location>
        <begin position="65"/>
        <end position="86"/>
    </location>
</feature>
<dbReference type="OrthoDB" id="1890923at2759"/>
<protein>
    <submittedName>
        <fullName evidence="3">Uncharacterized protein LOC105034228 isoform X2</fullName>
    </submittedName>
</protein>
<organism evidence="2 3">
    <name type="scientific">Elaeis guineensis var. tenera</name>
    <name type="common">Oil palm</name>
    <dbReference type="NCBI Taxonomy" id="51953"/>
    <lineage>
        <taxon>Eukaryota</taxon>
        <taxon>Viridiplantae</taxon>
        <taxon>Streptophyta</taxon>
        <taxon>Embryophyta</taxon>
        <taxon>Tracheophyta</taxon>
        <taxon>Spermatophyta</taxon>
        <taxon>Magnoliopsida</taxon>
        <taxon>Liliopsida</taxon>
        <taxon>Arecaceae</taxon>
        <taxon>Arecoideae</taxon>
        <taxon>Cocoseae</taxon>
        <taxon>Elaeidinae</taxon>
        <taxon>Elaeis</taxon>
    </lineage>
</organism>
<proteinExistence type="predicted"/>
<dbReference type="PANTHER" id="PTHR47216:SF4">
    <property type="entry name" value="OS01G0859400 PROTEIN"/>
    <property type="match status" value="1"/>
</dbReference>
<dbReference type="Proteomes" id="UP000504607">
    <property type="component" value="Unplaced"/>
</dbReference>
<accession>A0A6J0PDV4</accession>
<dbReference type="InterPro" id="IPR029021">
    <property type="entry name" value="Prot-tyrosine_phosphatase-like"/>
</dbReference>
<dbReference type="AlphaFoldDB" id="A0A6J0PDV4"/>
<gene>
    <name evidence="3" type="primary">LOC105034228</name>
</gene>
<evidence type="ECO:0000256" key="1">
    <source>
        <dbReference type="SAM" id="Phobius"/>
    </source>
</evidence>